<accession>A0A6C0LMZ2</accession>
<proteinExistence type="predicted"/>
<reference evidence="1" key="1">
    <citation type="journal article" date="2020" name="Nature">
        <title>Giant virus diversity and host interactions through global metagenomics.</title>
        <authorList>
            <person name="Schulz F."/>
            <person name="Roux S."/>
            <person name="Paez-Espino D."/>
            <person name="Jungbluth S."/>
            <person name="Walsh D.A."/>
            <person name="Denef V.J."/>
            <person name="McMahon K.D."/>
            <person name="Konstantinidis K.T."/>
            <person name="Eloe-Fadrosh E.A."/>
            <person name="Kyrpides N.C."/>
            <person name="Woyke T."/>
        </authorList>
    </citation>
    <scope>NUCLEOTIDE SEQUENCE</scope>
    <source>
        <strain evidence="1">GVMAG-M-3300027892-73</strain>
    </source>
</reference>
<name>A0A6C0LMZ2_9ZZZZ</name>
<protein>
    <submittedName>
        <fullName evidence="1">Uncharacterized protein</fullName>
    </submittedName>
</protein>
<sequence length="412" mass="46659">MNFDLNIDNYSKGELVEMFELPPDYDNNIFEIKEAKMRANLMNNNEITETVLNNTLDFLARAKSILLGGEPKSNKAVDFLENVYNSQYKLKPSTVLDPGEHMVLERDNKPYLDSFPSQFFPGVINPLKKKIRVMNLNIDSKFRDNYYSTSASNFNANLNQNIDNVLTMQLDAIELPITFYSVSKQYENNFFLIELPDTDEKQLVEIPSGNYNYEGLENAINNQLSIIGGVYASIVFKINVTDNQNGSGQMLVGIEPTAVPFNFELNFQTDRNGTQKIGFSLALKMGWLMGFRNGKYVGNQNYVSEGIVDVLGSRYLFLAIDDYNSNVNDGFYSAFNGSLLNKNILARISLQGGTFSVLSQNNLGIVTTPREYFGPVNIQNVNIQLLDTYGRLVDLNNMDYSFCLKLQMVYDI</sequence>
<dbReference type="AlphaFoldDB" id="A0A6C0LMZ2"/>
<dbReference type="EMBL" id="MN740523">
    <property type="protein sequence ID" value="QHU31091.1"/>
    <property type="molecule type" value="Genomic_DNA"/>
</dbReference>
<organism evidence="1">
    <name type="scientific">viral metagenome</name>
    <dbReference type="NCBI Taxonomy" id="1070528"/>
    <lineage>
        <taxon>unclassified sequences</taxon>
        <taxon>metagenomes</taxon>
        <taxon>organismal metagenomes</taxon>
    </lineage>
</organism>
<evidence type="ECO:0000313" key="1">
    <source>
        <dbReference type="EMBL" id="QHU31091.1"/>
    </source>
</evidence>